<comment type="caution">
    <text evidence="1">The sequence shown here is derived from an EMBL/GenBank/DDBJ whole genome shotgun (WGS) entry which is preliminary data.</text>
</comment>
<dbReference type="Proteomes" id="UP000076881">
    <property type="component" value="Unassembled WGS sequence"/>
</dbReference>
<proteinExistence type="predicted"/>
<organism evidence="1 2">
    <name type="scientific">Akanthomyces lecanii RCEF 1005</name>
    <dbReference type="NCBI Taxonomy" id="1081108"/>
    <lineage>
        <taxon>Eukaryota</taxon>
        <taxon>Fungi</taxon>
        <taxon>Dikarya</taxon>
        <taxon>Ascomycota</taxon>
        <taxon>Pezizomycotina</taxon>
        <taxon>Sordariomycetes</taxon>
        <taxon>Hypocreomycetidae</taxon>
        <taxon>Hypocreales</taxon>
        <taxon>Cordycipitaceae</taxon>
        <taxon>Akanthomyces</taxon>
        <taxon>Cordyceps confragosa</taxon>
    </lineage>
</organism>
<dbReference type="EMBL" id="AZHF01000010">
    <property type="protein sequence ID" value="OAA70179.1"/>
    <property type="molecule type" value="Genomic_DNA"/>
</dbReference>
<evidence type="ECO:0000313" key="2">
    <source>
        <dbReference type="Proteomes" id="UP000076881"/>
    </source>
</evidence>
<protein>
    <submittedName>
        <fullName evidence="1">DUF300 domain protein</fullName>
    </submittedName>
</protein>
<dbReference type="AlphaFoldDB" id="A0A162MTP8"/>
<gene>
    <name evidence="1" type="ORF">LEL_09995</name>
</gene>
<keyword evidence="2" id="KW-1185">Reference proteome</keyword>
<dbReference type="OrthoDB" id="5386330at2759"/>
<sequence length="184" mass="21121">MQRPGASRDMAAEKQKGRILLPLYKTEPPNWDYMQAVKYYFTTVRPHRASEFEAISDPPFHIQGDWCIGFTCKVICDRVVNLCKAEGRLLRPGEEPALGGLWASYWRYLYKHLAMVNNIVNGKVVVTKLAVAPLMDLMSFDLLNQGIFWQLHMNGLFAYIESIGGIKFILSMPRLPYRFASLMQ</sequence>
<reference evidence="1 2" key="1">
    <citation type="journal article" date="2016" name="Genome Biol. Evol.">
        <title>Divergent and convergent evolution of fungal pathogenicity.</title>
        <authorList>
            <person name="Shang Y."/>
            <person name="Xiao G."/>
            <person name="Zheng P."/>
            <person name="Cen K."/>
            <person name="Zhan S."/>
            <person name="Wang C."/>
        </authorList>
    </citation>
    <scope>NUCLEOTIDE SEQUENCE [LARGE SCALE GENOMIC DNA]</scope>
    <source>
        <strain evidence="1 2">RCEF 1005</strain>
    </source>
</reference>
<evidence type="ECO:0000313" key="1">
    <source>
        <dbReference type="EMBL" id="OAA70179.1"/>
    </source>
</evidence>
<accession>A0A162MTP8</accession>
<name>A0A162MTP8_CORDF</name>